<evidence type="ECO:0000256" key="4">
    <source>
        <dbReference type="ARBA" id="ARBA00022475"/>
    </source>
</evidence>
<dbReference type="EMBL" id="CAWYQH010000097">
    <property type="protein sequence ID" value="CAK8684116.1"/>
    <property type="molecule type" value="Genomic_DNA"/>
</dbReference>
<dbReference type="InterPro" id="IPR006029">
    <property type="entry name" value="Neurotrans-gated_channel_TM"/>
</dbReference>
<evidence type="ECO:0000259" key="15">
    <source>
        <dbReference type="Pfam" id="PF02932"/>
    </source>
</evidence>
<evidence type="ECO:0000256" key="13">
    <source>
        <dbReference type="RuleBase" id="RU000687"/>
    </source>
</evidence>
<reference evidence="16 17" key="1">
    <citation type="submission" date="2024-02" db="EMBL/GenBank/DDBJ databases">
        <authorList>
            <person name="Daric V."/>
            <person name="Darras S."/>
        </authorList>
    </citation>
    <scope>NUCLEOTIDE SEQUENCE [LARGE SCALE GENOMIC DNA]</scope>
</reference>
<name>A0ABP0FWX8_CLALP</name>
<organism evidence="16 17">
    <name type="scientific">Clavelina lepadiformis</name>
    <name type="common">Light-bulb sea squirt</name>
    <name type="synonym">Ascidia lepadiformis</name>
    <dbReference type="NCBI Taxonomy" id="159417"/>
    <lineage>
        <taxon>Eukaryota</taxon>
        <taxon>Metazoa</taxon>
        <taxon>Chordata</taxon>
        <taxon>Tunicata</taxon>
        <taxon>Ascidiacea</taxon>
        <taxon>Aplousobranchia</taxon>
        <taxon>Clavelinidae</taxon>
        <taxon>Clavelina</taxon>
    </lineage>
</organism>
<dbReference type="Pfam" id="PF02932">
    <property type="entry name" value="Neur_chan_memb"/>
    <property type="match status" value="1"/>
</dbReference>
<keyword evidence="17" id="KW-1185">Reference proteome</keyword>
<evidence type="ECO:0000256" key="10">
    <source>
        <dbReference type="ARBA" id="ARBA00023173"/>
    </source>
</evidence>
<accession>A0ABP0FWX8</accession>
<dbReference type="Gene3D" id="2.70.170.10">
    <property type="entry name" value="Neurotransmitter-gated ion-channel ligand-binding domain"/>
    <property type="match status" value="1"/>
</dbReference>
<evidence type="ECO:0000259" key="14">
    <source>
        <dbReference type="Pfam" id="PF02931"/>
    </source>
</evidence>
<comment type="caution">
    <text evidence="16">The sequence shown here is derived from an EMBL/GenBank/DDBJ whole genome shotgun (WGS) entry which is preliminary data.</text>
</comment>
<dbReference type="Pfam" id="PF02931">
    <property type="entry name" value="Neur_chan_LBD"/>
    <property type="match status" value="1"/>
</dbReference>
<dbReference type="SUPFAM" id="SSF90112">
    <property type="entry name" value="Neurotransmitter-gated ion-channel transmembrane pore"/>
    <property type="match status" value="1"/>
</dbReference>
<evidence type="ECO:0000313" key="16">
    <source>
        <dbReference type="EMBL" id="CAK8684116.1"/>
    </source>
</evidence>
<comment type="subcellular location">
    <subcellularLocation>
        <location evidence="2">Cell membrane</location>
    </subcellularLocation>
    <subcellularLocation>
        <location evidence="1">Membrane</location>
        <topology evidence="1">Multi-pass membrane protein</topology>
    </subcellularLocation>
</comment>
<comment type="similarity">
    <text evidence="13">Belongs to the ligand-gated ion channel (TC 1.A.9) family.</text>
</comment>
<evidence type="ECO:0000256" key="12">
    <source>
        <dbReference type="ARBA" id="ARBA00023303"/>
    </source>
</evidence>
<keyword evidence="11" id="KW-0868">Chloride</keyword>
<keyword evidence="9 13" id="KW-0472">Membrane</keyword>
<evidence type="ECO:0000256" key="11">
    <source>
        <dbReference type="ARBA" id="ARBA00023214"/>
    </source>
</evidence>
<evidence type="ECO:0000256" key="3">
    <source>
        <dbReference type="ARBA" id="ARBA00022448"/>
    </source>
</evidence>
<dbReference type="CDD" id="cd19049">
    <property type="entry name" value="LGIC_TM_anion"/>
    <property type="match status" value="1"/>
</dbReference>
<dbReference type="InterPro" id="IPR038050">
    <property type="entry name" value="Neuro_actylchol_rec"/>
</dbReference>
<dbReference type="InterPro" id="IPR036719">
    <property type="entry name" value="Neuro-gated_channel_TM_sf"/>
</dbReference>
<dbReference type="InterPro" id="IPR036734">
    <property type="entry name" value="Neur_chan_lig-bd_sf"/>
</dbReference>
<dbReference type="NCBIfam" id="TIGR00860">
    <property type="entry name" value="LIC"/>
    <property type="match status" value="1"/>
</dbReference>
<keyword evidence="3 13" id="KW-0813">Transport</keyword>
<feature type="transmembrane region" description="Helical" evidence="13">
    <location>
        <begin position="261"/>
        <end position="282"/>
    </location>
</feature>
<feature type="domain" description="Neurotransmitter-gated ion-channel transmembrane" evidence="15">
    <location>
        <begin position="268"/>
        <end position="388"/>
    </location>
</feature>
<keyword evidence="5 13" id="KW-0812">Transmembrane</keyword>
<dbReference type="PRINTS" id="PR00253">
    <property type="entry name" value="GABAARECEPTR"/>
</dbReference>
<evidence type="ECO:0000256" key="7">
    <source>
        <dbReference type="ARBA" id="ARBA00022989"/>
    </source>
</evidence>
<feature type="transmembrane region" description="Helical" evidence="13">
    <location>
        <begin position="325"/>
        <end position="346"/>
    </location>
</feature>
<protein>
    <submittedName>
        <fullName evidence="16">Uncharacterized protein</fullName>
    </submittedName>
</protein>
<evidence type="ECO:0000256" key="9">
    <source>
        <dbReference type="ARBA" id="ARBA00023136"/>
    </source>
</evidence>
<dbReference type="PROSITE" id="PS00236">
    <property type="entry name" value="NEUROTR_ION_CHANNEL"/>
    <property type="match status" value="1"/>
</dbReference>
<dbReference type="SUPFAM" id="SSF63712">
    <property type="entry name" value="Nicotinic receptor ligand binding domain-like"/>
    <property type="match status" value="1"/>
</dbReference>
<proteinExistence type="inferred from homology"/>
<gene>
    <name evidence="16" type="ORF">CVLEPA_LOCUS15119</name>
</gene>
<keyword evidence="7 13" id="KW-1133">Transmembrane helix</keyword>
<keyword evidence="8 13" id="KW-0406">Ion transport</keyword>
<dbReference type="Proteomes" id="UP001642483">
    <property type="component" value="Unassembled WGS sequence"/>
</dbReference>
<evidence type="ECO:0000256" key="5">
    <source>
        <dbReference type="ARBA" id="ARBA00022692"/>
    </source>
</evidence>
<evidence type="ECO:0000256" key="6">
    <source>
        <dbReference type="ARBA" id="ARBA00022729"/>
    </source>
</evidence>
<evidence type="ECO:0000256" key="8">
    <source>
        <dbReference type="ARBA" id="ARBA00023065"/>
    </source>
</evidence>
<evidence type="ECO:0000313" key="17">
    <source>
        <dbReference type="Proteomes" id="UP001642483"/>
    </source>
</evidence>
<keyword evidence="6" id="KW-0732">Signal</keyword>
<feature type="transmembrane region" description="Helical" evidence="13">
    <location>
        <begin position="294"/>
        <end position="313"/>
    </location>
</feature>
<keyword evidence="12 13" id="KW-0407">Ion channel</keyword>
<dbReference type="InterPro" id="IPR006201">
    <property type="entry name" value="Neur_channel"/>
</dbReference>
<keyword evidence="10" id="KW-0869">Chloride channel</keyword>
<dbReference type="PANTHER" id="PTHR18945">
    <property type="entry name" value="NEUROTRANSMITTER GATED ION CHANNEL"/>
    <property type="match status" value="1"/>
</dbReference>
<dbReference type="Gene3D" id="1.20.58.390">
    <property type="entry name" value="Neurotransmitter-gated ion-channel transmembrane domain"/>
    <property type="match status" value="1"/>
</dbReference>
<feature type="transmembrane region" description="Helical" evidence="13">
    <location>
        <begin position="441"/>
        <end position="461"/>
    </location>
</feature>
<dbReference type="InterPro" id="IPR018000">
    <property type="entry name" value="Neurotransmitter_ion_chnl_CS"/>
</dbReference>
<feature type="domain" description="Neurotransmitter-gated ion-channel ligand-binding" evidence="14">
    <location>
        <begin position="48"/>
        <end position="260"/>
    </location>
</feature>
<sequence length="463" mass="53022">MTRFRILVRLFRAILLFGFAIKFSRCAGARSWKQAQGSTAYGSIVGSLINSKSYQKYIRPDIENGPVNVNVALSVTSLDKISDSDMVYTITFTLYQSWIDSRLNITKRFANLPLPQVLTMAGSFSDKIWVPDTYIVNSEKSFIHDVTSKNGLIQLDRQGTVTYVLRITSKVSCPMKLRKYPLDKQVCKFRLASWSFTDKDLKYNLNKKDSCDNEEGAVAGMEDLVLQMFTMDRCSVYLSSHSSALGNYSELVLEFKLKRNIFFFGLQTYIPSIFLVILSWVSFWINHTSVPARVCLGVTSMLAMTTLMVGVYSTGPRSISYVKAIDIYVCSCFILVFAALLQYILVHGYSRKAEKLKKTSSKHPITAVGDWEKTILLNANKEKCSANESKIDLHLRLNKKDSSIRKETFGKDMNLEQIKENDNLVEVWFRRAEKFDERCRWVFPLLFVVINVIYWCIYLNMAD</sequence>
<evidence type="ECO:0000256" key="1">
    <source>
        <dbReference type="ARBA" id="ARBA00004141"/>
    </source>
</evidence>
<dbReference type="InterPro" id="IPR006202">
    <property type="entry name" value="Neur_chan_lig-bd"/>
</dbReference>
<dbReference type="InterPro" id="IPR006028">
    <property type="entry name" value="GABAA/Glycine_rcpt"/>
</dbReference>
<evidence type="ECO:0000256" key="2">
    <source>
        <dbReference type="ARBA" id="ARBA00004236"/>
    </source>
</evidence>
<dbReference type="PRINTS" id="PR00252">
    <property type="entry name" value="NRIONCHANNEL"/>
</dbReference>
<keyword evidence="4" id="KW-1003">Cell membrane</keyword>